<dbReference type="OrthoDB" id="9990665at2"/>
<organism evidence="2 3">
    <name type="scientific">Streptomyces davaonensis (strain DSM 101723 / JCM 4913 / KCC S-0913 / 768)</name>
    <dbReference type="NCBI Taxonomy" id="1214101"/>
    <lineage>
        <taxon>Bacteria</taxon>
        <taxon>Bacillati</taxon>
        <taxon>Actinomycetota</taxon>
        <taxon>Actinomycetes</taxon>
        <taxon>Kitasatosporales</taxon>
        <taxon>Streptomycetaceae</taxon>
        <taxon>Streptomyces</taxon>
    </lineage>
</organism>
<dbReference type="Proteomes" id="UP000008043">
    <property type="component" value="Chromosome"/>
</dbReference>
<evidence type="ECO:0000313" key="3">
    <source>
        <dbReference type="Proteomes" id="UP000008043"/>
    </source>
</evidence>
<evidence type="ECO:0000313" key="2">
    <source>
        <dbReference type="EMBL" id="CCK29492.1"/>
    </source>
</evidence>
<keyword evidence="3" id="KW-1185">Reference proteome</keyword>
<dbReference type="HOGENOM" id="CLU_2467575_0_0_11"/>
<feature type="signal peptide" evidence="1">
    <location>
        <begin position="1"/>
        <end position="28"/>
    </location>
</feature>
<proteinExistence type="predicted"/>
<dbReference type="PATRIC" id="fig|1214101.3.peg.5185"/>
<dbReference type="KEGG" id="sdv:BN159_5113"/>
<reference evidence="2 3" key="1">
    <citation type="journal article" date="2012" name="J. Bacteriol.">
        <title>Genome sequence of the bacterium Streptomyces davawensis JCM 4913 and heterologous production of the unique antibiotic roseoflavin.</title>
        <authorList>
            <person name="Jankowitsch F."/>
            <person name="Schwarz J."/>
            <person name="Ruckert C."/>
            <person name="Gust B."/>
            <person name="Szczepanowski R."/>
            <person name="Blom J."/>
            <person name="Pelzer S."/>
            <person name="Kalinowski J."/>
            <person name="Mack M."/>
        </authorList>
    </citation>
    <scope>NUCLEOTIDE SEQUENCE [LARGE SCALE GENOMIC DNA]</scope>
    <source>
        <strain evidence="3">DSM 101723 / JCM 4913 / KCC S-0913 / 768</strain>
    </source>
</reference>
<feature type="chain" id="PRO_5003879928" description="Secreted protein" evidence="1">
    <location>
        <begin position="29"/>
        <end position="88"/>
    </location>
</feature>
<evidence type="ECO:0008006" key="4">
    <source>
        <dbReference type="Google" id="ProtNLM"/>
    </source>
</evidence>
<protein>
    <recommendedName>
        <fullName evidence="4">Secreted protein</fullName>
    </recommendedName>
</protein>
<dbReference type="RefSeq" id="WP_015659832.1">
    <property type="nucleotide sequence ID" value="NC_020504.1"/>
</dbReference>
<gene>
    <name evidence="2" type="ORF">BN159_5113</name>
</gene>
<evidence type="ECO:0000256" key="1">
    <source>
        <dbReference type="SAM" id="SignalP"/>
    </source>
</evidence>
<name>K4R8P0_STRDJ</name>
<sequence>MTKKPLIAAVALAVVCAGAGAAAYAAFAEDTSVSVHTEPPKSRADYIELWQADLAKSGKELPADVDSMTTQEILDAWGEELGKHAQPG</sequence>
<dbReference type="AlphaFoldDB" id="K4R8P0"/>
<dbReference type="EMBL" id="HE971709">
    <property type="protein sequence ID" value="CCK29492.1"/>
    <property type="molecule type" value="Genomic_DNA"/>
</dbReference>
<accession>K4R8P0</accession>
<keyword evidence="1" id="KW-0732">Signal</keyword>